<dbReference type="Proteomes" id="UP000015106">
    <property type="component" value="Chromosome 4"/>
</dbReference>
<proteinExistence type="predicted"/>
<protein>
    <submittedName>
        <fullName evidence="1">Uncharacterized protein</fullName>
    </submittedName>
</protein>
<dbReference type="AlphaFoldDB" id="A0A8R7U760"/>
<evidence type="ECO:0000313" key="2">
    <source>
        <dbReference type="Proteomes" id="UP000015106"/>
    </source>
</evidence>
<accession>A0A8R7U760</accession>
<keyword evidence="2" id="KW-1185">Reference proteome</keyword>
<dbReference type="EnsemblPlants" id="TuG1812G0400001590.01.T03">
    <property type="protein sequence ID" value="TuG1812G0400001590.01.T03.cds313263"/>
    <property type="gene ID" value="TuG1812G0400001590.01"/>
</dbReference>
<name>A0A8R7U760_TRIUA</name>
<reference evidence="1" key="3">
    <citation type="submission" date="2022-06" db="UniProtKB">
        <authorList>
            <consortium name="EnsemblPlants"/>
        </authorList>
    </citation>
    <scope>IDENTIFICATION</scope>
</reference>
<organism evidence="1 2">
    <name type="scientific">Triticum urartu</name>
    <name type="common">Red wild einkorn</name>
    <name type="synonym">Crithodium urartu</name>
    <dbReference type="NCBI Taxonomy" id="4572"/>
    <lineage>
        <taxon>Eukaryota</taxon>
        <taxon>Viridiplantae</taxon>
        <taxon>Streptophyta</taxon>
        <taxon>Embryophyta</taxon>
        <taxon>Tracheophyta</taxon>
        <taxon>Spermatophyta</taxon>
        <taxon>Magnoliopsida</taxon>
        <taxon>Liliopsida</taxon>
        <taxon>Poales</taxon>
        <taxon>Poaceae</taxon>
        <taxon>BOP clade</taxon>
        <taxon>Pooideae</taxon>
        <taxon>Triticodae</taxon>
        <taxon>Triticeae</taxon>
        <taxon>Triticinae</taxon>
        <taxon>Triticum</taxon>
    </lineage>
</organism>
<evidence type="ECO:0000313" key="1">
    <source>
        <dbReference type="EnsemblPlants" id="TuG1812G0400001590.01.T03.cds313263"/>
    </source>
</evidence>
<reference evidence="2" key="1">
    <citation type="journal article" date="2013" name="Nature">
        <title>Draft genome of the wheat A-genome progenitor Triticum urartu.</title>
        <authorList>
            <person name="Ling H.Q."/>
            <person name="Zhao S."/>
            <person name="Liu D."/>
            <person name="Wang J."/>
            <person name="Sun H."/>
            <person name="Zhang C."/>
            <person name="Fan H."/>
            <person name="Li D."/>
            <person name="Dong L."/>
            <person name="Tao Y."/>
            <person name="Gao C."/>
            <person name="Wu H."/>
            <person name="Li Y."/>
            <person name="Cui Y."/>
            <person name="Guo X."/>
            <person name="Zheng S."/>
            <person name="Wang B."/>
            <person name="Yu K."/>
            <person name="Liang Q."/>
            <person name="Yang W."/>
            <person name="Lou X."/>
            <person name="Chen J."/>
            <person name="Feng M."/>
            <person name="Jian J."/>
            <person name="Zhang X."/>
            <person name="Luo G."/>
            <person name="Jiang Y."/>
            <person name="Liu J."/>
            <person name="Wang Z."/>
            <person name="Sha Y."/>
            <person name="Zhang B."/>
            <person name="Wu H."/>
            <person name="Tang D."/>
            <person name="Shen Q."/>
            <person name="Xue P."/>
            <person name="Zou S."/>
            <person name="Wang X."/>
            <person name="Liu X."/>
            <person name="Wang F."/>
            <person name="Yang Y."/>
            <person name="An X."/>
            <person name="Dong Z."/>
            <person name="Zhang K."/>
            <person name="Zhang X."/>
            <person name="Luo M.C."/>
            <person name="Dvorak J."/>
            <person name="Tong Y."/>
            <person name="Wang J."/>
            <person name="Yang H."/>
            <person name="Li Z."/>
            <person name="Wang D."/>
            <person name="Zhang A."/>
            <person name="Wang J."/>
        </authorList>
    </citation>
    <scope>NUCLEOTIDE SEQUENCE</scope>
    <source>
        <strain evidence="2">cv. G1812</strain>
    </source>
</reference>
<reference evidence="1" key="2">
    <citation type="submission" date="2018-03" db="EMBL/GenBank/DDBJ databases">
        <title>The Triticum urartu genome reveals the dynamic nature of wheat genome evolution.</title>
        <authorList>
            <person name="Ling H."/>
            <person name="Ma B."/>
            <person name="Shi X."/>
            <person name="Liu H."/>
            <person name="Dong L."/>
            <person name="Sun H."/>
            <person name="Cao Y."/>
            <person name="Gao Q."/>
            <person name="Zheng S."/>
            <person name="Li Y."/>
            <person name="Yu Y."/>
            <person name="Du H."/>
            <person name="Qi M."/>
            <person name="Li Y."/>
            <person name="Yu H."/>
            <person name="Cui Y."/>
            <person name="Wang N."/>
            <person name="Chen C."/>
            <person name="Wu H."/>
            <person name="Zhao Y."/>
            <person name="Zhang J."/>
            <person name="Li Y."/>
            <person name="Zhou W."/>
            <person name="Zhang B."/>
            <person name="Hu W."/>
            <person name="Eijk M."/>
            <person name="Tang J."/>
            <person name="Witsenboer H."/>
            <person name="Zhao S."/>
            <person name="Li Z."/>
            <person name="Zhang A."/>
            <person name="Wang D."/>
            <person name="Liang C."/>
        </authorList>
    </citation>
    <scope>NUCLEOTIDE SEQUENCE [LARGE SCALE GENOMIC DNA]</scope>
    <source>
        <strain evidence="1">cv. G1812</strain>
    </source>
</reference>
<dbReference type="Gramene" id="TuG1812G0400001590.01.T03">
    <property type="protein sequence ID" value="TuG1812G0400001590.01.T03.cds313263"/>
    <property type="gene ID" value="TuG1812G0400001590.01"/>
</dbReference>
<sequence length="56" mass="6534">MRPRTHAAAVWMELRRVHELPSRATARIDLKKATNPMQPLPTPFLLHIIISFDIKF</sequence>